<dbReference type="SUPFAM" id="SSF51735">
    <property type="entry name" value="NAD(P)-binding Rossmann-fold domains"/>
    <property type="match status" value="1"/>
</dbReference>
<dbReference type="Proteomes" id="UP001187221">
    <property type="component" value="Unassembled WGS sequence"/>
</dbReference>
<dbReference type="Pfam" id="PF13460">
    <property type="entry name" value="NAD_binding_10"/>
    <property type="match status" value="1"/>
</dbReference>
<sequence length="304" mass="31635">MGGMRDLEGRLVTLIGGSGFFGSRLTQELLGRGARVRIGCRHVERAFAIKPLANLGQMQVVRLDMRVEQEVAAAVAGADAVVNLVGAFTGDLDAVQGSGAGRVAALARAAGVQGFVQISAIGADAGSPVAYARTKAAGEVAVAAAFPGAAIVRPSVLFGPDDAFLGLFAKVIAQFPLVPVFAPHARLQPLFVDDAARAVAEIVAGWPAHAGRTFELAGPEVVTMLDLNVRIAAAQGRRRRFLAVPEGLADLFARLPGTPLSMDQLTLLRAGNVASGAFPGLEDLEVPARPLGLFLKAWMARFAR</sequence>
<evidence type="ECO:0000259" key="1">
    <source>
        <dbReference type="Pfam" id="PF13460"/>
    </source>
</evidence>
<evidence type="ECO:0000313" key="2">
    <source>
        <dbReference type="EMBL" id="GMM61729.1"/>
    </source>
</evidence>
<reference evidence="2 3" key="1">
    <citation type="submission" date="2023-06" db="EMBL/GenBank/DDBJ databases">
        <title>Draft genome sequence of Novosphingobium sp. strain IK01.</title>
        <authorList>
            <person name="Hatamoto M."/>
            <person name="Ikarashi T."/>
            <person name="Yamaguchi T."/>
        </authorList>
    </citation>
    <scope>NUCLEOTIDE SEQUENCE [LARGE SCALE GENOMIC DNA]</scope>
    <source>
        <strain evidence="2 3">IK01</strain>
    </source>
</reference>
<gene>
    <name evidence="2" type="ORF">NUTIK01_25060</name>
</gene>
<name>A0ABQ6PAT8_9SPHN</name>
<dbReference type="PANTHER" id="PTHR12126:SF11">
    <property type="entry name" value="NADH DEHYDROGENASE [UBIQUINONE] 1 ALPHA SUBCOMPLEX SUBUNIT 9, MITOCHONDRIAL"/>
    <property type="match status" value="1"/>
</dbReference>
<keyword evidence="3" id="KW-1185">Reference proteome</keyword>
<dbReference type="InterPro" id="IPR016040">
    <property type="entry name" value="NAD(P)-bd_dom"/>
</dbReference>
<dbReference type="EMBL" id="BTFW01000001">
    <property type="protein sequence ID" value="GMM61729.1"/>
    <property type="molecule type" value="Genomic_DNA"/>
</dbReference>
<feature type="domain" description="NAD(P)-binding" evidence="1">
    <location>
        <begin position="16"/>
        <end position="129"/>
    </location>
</feature>
<proteinExistence type="predicted"/>
<dbReference type="Gene3D" id="3.40.50.720">
    <property type="entry name" value="NAD(P)-binding Rossmann-like Domain"/>
    <property type="match status" value="1"/>
</dbReference>
<dbReference type="RefSeq" id="WP_317975384.1">
    <property type="nucleotide sequence ID" value="NZ_BTFW01000001.1"/>
</dbReference>
<dbReference type="InterPro" id="IPR036291">
    <property type="entry name" value="NAD(P)-bd_dom_sf"/>
</dbReference>
<comment type="caution">
    <text evidence="2">The sequence shown here is derived from an EMBL/GenBank/DDBJ whole genome shotgun (WGS) entry which is preliminary data.</text>
</comment>
<evidence type="ECO:0000313" key="3">
    <source>
        <dbReference type="Proteomes" id="UP001187221"/>
    </source>
</evidence>
<protein>
    <submittedName>
        <fullName evidence="2">Complex I NDUFA9 subunit family protein</fullName>
    </submittedName>
</protein>
<dbReference type="InterPro" id="IPR051207">
    <property type="entry name" value="ComplexI_NDUFA9_subunit"/>
</dbReference>
<accession>A0ABQ6PAT8</accession>
<organism evidence="2 3">
    <name type="scientific">Novosphingobium pituita</name>
    <dbReference type="NCBI Taxonomy" id="3056842"/>
    <lineage>
        <taxon>Bacteria</taxon>
        <taxon>Pseudomonadati</taxon>
        <taxon>Pseudomonadota</taxon>
        <taxon>Alphaproteobacteria</taxon>
        <taxon>Sphingomonadales</taxon>
        <taxon>Sphingomonadaceae</taxon>
        <taxon>Novosphingobium</taxon>
    </lineage>
</organism>
<dbReference type="PANTHER" id="PTHR12126">
    <property type="entry name" value="NADH-UBIQUINONE OXIDOREDUCTASE 39 KDA SUBUNIT-RELATED"/>
    <property type="match status" value="1"/>
</dbReference>